<organism evidence="1 2">
    <name type="scientific">Tanacetum coccineum</name>
    <dbReference type="NCBI Taxonomy" id="301880"/>
    <lineage>
        <taxon>Eukaryota</taxon>
        <taxon>Viridiplantae</taxon>
        <taxon>Streptophyta</taxon>
        <taxon>Embryophyta</taxon>
        <taxon>Tracheophyta</taxon>
        <taxon>Spermatophyta</taxon>
        <taxon>Magnoliopsida</taxon>
        <taxon>eudicotyledons</taxon>
        <taxon>Gunneridae</taxon>
        <taxon>Pentapetalae</taxon>
        <taxon>asterids</taxon>
        <taxon>campanulids</taxon>
        <taxon>Asterales</taxon>
        <taxon>Asteraceae</taxon>
        <taxon>Asteroideae</taxon>
        <taxon>Anthemideae</taxon>
        <taxon>Anthemidinae</taxon>
        <taxon>Tanacetum</taxon>
    </lineage>
</organism>
<dbReference type="Proteomes" id="UP001151760">
    <property type="component" value="Unassembled WGS sequence"/>
</dbReference>
<evidence type="ECO:0000313" key="2">
    <source>
        <dbReference type="Proteomes" id="UP001151760"/>
    </source>
</evidence>
<protein>
    <submittedName>
        <fullName evidence="1">Uncharacterized protein</fullName>
    </submittedName>
</protein>
<proteinExistence type="predicted"/>
<comment type="caution">
    <text evidence="1">The sequence shown here is derived from an EMBL/GenBank/DDBJ whole genome shotgun (WGS) entry which is preliminary data.</text>
</comment>
<sequence>MWLRFDGQDYLDGDIKDFEDRLGRIYNRKVHQVQVLDFDVLTKEMDQAMTNRHRMEHTGVDGQVVFTSHAWRQLFGIRCPLVRELILDFFSTCREPLRRLCQRLIIFSIARRGQAPEKVTTTDLFYLRSMDEGTMVNVPYLVAYYLFKHASGRKEGAKMSGDSEELIRLQTCERLGDVLTWVALGPGRQ</sequence>
<keyword evidence="2" id="KW-1185">Reference proteome</keyword>
<name>A0ABQ5HWP5_9ASTR</name>
<reference evidence="1" key="1">
    <citation type="journal article" date="2022" name="Int. J. Mol. Sci.">
        <title>Draft Genome of Tanacetum Coccineum: Genomic Comparison of Closely Related Tanacetum-Family Plants.</title>
        <authorList>
            <person name="Yamashiro T."/>
            <person name="Shiraishi A."/>
            <person name="Nakayama K."/>
            <person name="Satake H."/>
        </authorList>
    </citation>
    <scope>NUCLEOTIDE SEQUENCE</scope>
</reference>
<accession>A0ABQ5HWP5</accession>
<reference evidence="1" key="2">
    <citation type="submission" date="2022-01" db="EMBL/GenBank/DDBJ databases">
        <authorList>
            <person name="Yamashiro T."/>
            <person name="Shiraishi A."/>
            <person name="Satake H."/>
            <person name="Nakayama K."/>
        </authorList>
    </citation>
    <scope>NUCLEOTIDE SEQUENCE</scope>
</reference>
<dbReference type="EMBL" id="BQNB010020091">
    <property type="protein sequence ID" value="GJT92256.1"/>
    <property type="molecule type" value="Genomic_DNA"/>
</dbReference>
<evidence type="ECO:0000313" key="1">
    <source>
        <dbReference type="EMBL" id="GJT92256.1"/>
    </source>
</evidence>
<gene>
    <name evidence="1" type="ORF">Tco_1081101</name>
</gene>